<dbReference type="FunFam" id="3.40.720.10:FF:000036">
    <property type="entry name" value="Membrane-associated phospholipase C"/>
    <property type="match status" value="1"/>
</dbReference>
<sequence>MRFAADFRHTYTVNSNIDKGGPVGGGAFAGMSRREFLAKATGAGAAAFLTDWAAPVIEKAYAAGPCSGHLTDIEHIVLCLQENRSFDHYFGTLSSVDGFDTPTPLFAQKGWNPQTQAVDPAGITLPYRIDTTRGPNGVGECVNDPDHQWIAAHLSWNGGANDGWLAAQARTRSAANTPVVMGYYARPDIPIHYLLADTFTVCDHYHSSLLGGTMPNRLYWISGTVNPDGDQGGPQIVEPSIQPKLTFSWRIMPQNLSDAGISWKVYNSKLLGGLNDTSLSRNGYVGSFKAAGDPRSDLARYGIAPTYPMDFVLDVINNRLPQVSWVVPLTVDSEHPSFPIAVGAVTIVNLIRTLLRNPAVWEKTALIIAYDEHGGFFDHVTPPTAPPGTPGEWIPNSVDINKVDGSGGIRGPIGLGYRVPCFVISPYSRGGLMVHDQFDHTSQLQLIGKRFGVPVPNLTPWRASLTGDMTSAFNFAAPPDPSRPNLDHPARQLPKVANCVPNVVLGFLNEGLPYRVPYPQTMPVQESGPVRGIPSGIC</sequence>
<keyword evidence="5" id="KW-0964">Secreted</keyword>
<evidence type="ECO:0000313" key="10">
    <source>
        <dbReference type="EMBL" id="AGZ49659.1"/>
    </source>
</evidence>
<dbReference type="GO" id="GO:0034480">
    <property type="term" value="F:phosphatidylcholine phospholipase C activity"/>
    <property type="evidence" value="ECO:0007669"/>
    <property type="project" value="UniProtKB-EC"/>
</dbReference>
<evidence type="ECO:0000256" key="6">
    <source>
        <dbReference type="ARBA" id="ARBA00022729"/>
    </source>
</evidence>
<gene>
    <name evidence="10" type="ORF">MKAN_04700</name>
</gene>
<evidence type="ECO:0000256" key="5">
    <source>
        <dbReference type="ARBA" id="ARBA00022525"/>
    </source>
</evidence>
<dbReference type="PANTHER" id="PTHR31956:SF1">
    <property type="entry name" value="NON-SPECIFIC PHOSPHOLIPASE C1"/>
    <property type="match status" value="1"/>
</dbReference>
<keyword evidence="7" id="KW-0378">Hydrolase</keyword>
<keyword evidence="8" id="KW-0843">Virulence</keyword>
<evidence type="ECO:0000256" key="2">
    <source>
        <dbReference type="ARBA" id="ARBA00009717"/>
    </source>
</evidence>
<comment type="subcellular location">
    <subcellularLocation>
        <location evidence="1">Secreted</location>
        <location evidence="1">Cell wall</location>
    </subcellularLocation>
</comment>
<dbReference type="AlphaFoldDB" id="U5WKJ9"/>
<dbReference type="Gene3D" id="3.40.720.10">
    <property type="entry name" value="Alkaline Phosphatase, subunit A"/>
    <property type="match status" value="2"/>
</dbReference>
<dbReference type="Proteomes" id="UP000017786">
    <property type="component" value="Chromosome"/>
</dbReference>
<dbReference type="InterPro" id="IPR017850">
    <property type="entry name" value="Alkaline_phosphatase_core_sf"/>
</dbReference>
<dbReference type="GO" id="GO:0052008">
    <property type="term" value="P:symbiont-mediated disruption of host cellular anatomical structure"/>
    <property type="evidence" value="ECO:0007669"/>
    <property type="project" value="UniProtKB-ARBA"/>
</dbReference>
<dbReference type="EMBL" id="CP006835">
    <property type="protein sequence ID" value="AGZ49659.1"/>
    <property type="molecule type" value="Genomic_DNA"/>
</dbReference>
<dbReference type="InterPro" id="IPR006311">
    <property type="entry name" value="TAT_signal"/>
</dbReference>
<keyword evidence="4" id="KW-0134">Cell wall</keyword>
<reference evidence="10 11" key="1">
    <citation type="submission" date="2013-10" db="EMBL/GenBank/DDBJ databases">
        <title>Genome sequence of Mycobacterium kansasii.</title>
        <authorList>
            <consortium name="McGill University Mycobacterium genome consortium"/>
            <person name="Veyrier F.J."/>
            <person name="Behr M.A."/>
        </authorList>
    </citation>
    <scope>NUCLEOTIDE SEQUENCE [LARGE SCALE GENOMIC DNA]</scope>
    <source>
        <strain evidence="10 11">ATCC 12478</strain>
    </source>
</reference>
<comment type="similarity">
    <text evidence="2">Belongs to the bacterial phospholipase C family.</text>
</comment>
<evidence type="ECO:0000256" key="8">
    <source>
        <dbReference type="ARBA" id="ARBA00023026"/>
    </source>
</evidence>
<dbReference type="PANTHER" id="PTHR31956">
    <property type="entry name" value="NON-SPECIFIC PHOSPHOLIPASE C4-RELATED"/>
    <property type="match status" value="1"/>
</dbReference>
<comment type="catalytic activity">
    <reaction evidence="9">
        <text>a 1,2-diacyl-sn-glycero-3-phosphocholine + H2O = phosphocholine + a 1,2-diacyl-sn-glycerol + H(+)</text>
        <dbReference type="Rhea" id="RHEA:10604"/>
        <dbReference type="ChEBI" id="CHEBI:15377"/>
        <dbReference type="ChEBI" id="CHEBI:15378"/>
        <dbReference type="ChEBI" id="CHEBI:17815"/>
        <dbReference type="ChEBI" id="CHEBI:57643"/>
        <dbReference type="ChEBI" id="CHEBI:295975"/>
        <dbReference type="EC" id="3.1.4.3"/>
    </reaction>
    <physiologicalReaction direction="left-to-right" evidence="9">
        <dbReference type="Rhea" id="RHEA:10605"/>
    </physiologicalReaction>
</comment>
<protein>
    <recommendedName>
        <fullName evidence="3">phospholipase C</fullName>
        <ecNumber evidence="3">3.1.4.3</ecNumber>
    </recommendedName>
</protein>
<dbReference type="FunFam" id="3.40.720.10:FF:000034">
    <property type="entry name" value="Membrane-associated phospholipase C"/>
    <property type="match status" value="1"/>
</dbReference>
<evidence type="ECO:0000256" key="4">
    <source>
        <dbReference type="ARBA" id="ARBA00022512"/>
    </source>
</evidence>
<proteinExistence type="inferred from homology"/>
<evidence type="ECO:0000256" key="1">
    <source>
        <dbReference type="ARBA" id="ARBA00004191"/>
    </source>
</evidence>
<evidence type="ECO:0000313" key="11">
    <source>
        <dbReference type="Proteomes" id="UP000017786"/>
    </source>
</evidence>
<keyword evidence="6" id="KW-0732">Signal</keyword>
<organism evidence="10 11">
    <name type="scientific">Mycobacterium kansasii ATCC 12478</name>
    <dbReference type="NCBI Taxonomy" id="557599"/>
    <lineage>
        <taxon>Bacteria</taxon>
        <taxon>Bacillati</taxon>
        <taxon>Actinomycetota</taxon>
        <taxon>Actinomycetes</taxon>
        <taxon>Mycobacteriales</taxon>
        <taxon>Mycobacteriaceae</taxon>
        <taxon>Mycobacterium</taxon>
    </lineage>
</organism>
<dbReference type="HOGENOM" id="CLU_008770_2_2_11"/>
<dbReference type="KEGG" id="mkn:MKAN_04700"/>
<name>U5WKJ9_MYCKA</name>
<evidence type="ECO:0000256" key="7">
    <source>
        <dbReference type="ARBA" id="ARBA00022801"/>
    </source>
</evidence>
<dbReference type="InterPro" id="IPR007312">
    <property type="entry name" value="Phosphoesterase"/>
</dbReference>
<evidence type="ECO:0000256" key="9">
    <source>
        <dbReference type="ARBA" id="ARBA00048421"/>
    </source>
</evidence>
<dbReference type="Pfam" id="PF04185">
    <property type="entry name" value="Phosphoesterase"/>
    <property type="match status" value="1"/>
</dbReference>
<dbReference type="EC" id="3.1.4.3" evidence="3"/>
<dbReference type="eggNOG" id="COG3511">
    <property type="taxonomic scope" value="Bacteria"/>
</dbReference>
<accession>U5WKJ9</accession>
<dbReference type="PROSITE" id="PS51318">
    <property type="entry name" value="TAT"/>
    <property type="match status" value="1"/>
</dbReference>
<evidence type="ECO:0000256" key="3">
    <source>
        <dbReference type="ARBA" id="ARBA00012018"/>
    </source>
</evidence>